<keyword evidence="2" id="KW-0645">Protease</keyword>
<dbReference type="InterPro" id="IPR011782">
    <property type="entry name" value="Pept_S1C_Do"/>
</dbReference>
<dbReference type="InterPro" id="IPR001478">
    <property type="entry name" value="PDZ"/>
</dbReference>
<protein>
    <recommendedName>
        <fullName evidence="9">PDZ domain-containing protein</fullName>
    </recommendedName>
</protein>
<dbReference type="SUPFAM" id="SSF50156">
    <property type="entry name" value="PDZ domain-like"/>
    <property type="match status" value="2"/>
</dbReference>
<comment type="similarity">
    <text evidence="1">Belongs to the peptidase S1C family.</text>
</comment>
<feature type="active site" description="Charge relay system" evidence="7">
    <location>
        <position position="233"/>
    </location>
</feature>
<dbReference type="Pfam" id="PF13365">
    <property type="entry name" value="Trypsin_2"/>
    <property type="match status" value="1"/>
</dbReference>
<dbReference type="SMART" id="SM00228">
    <property type="entry name" value="PDZ"/>
    <property type="match status" value="2"/>
</dbReference>
<dbReference type="AlphaFoldDB" id="A0A0S7WKP5"/>
<keyword evidence="3" id="KW-0732">Signal</keyword>
<dbReference type="EMBL" id="LIZT01000014">
    <property type="protein sequence ID" value="KPJ50694.1"/>
    <property type="molecule type" value="Genomic_DNA"/>
</dbReference>
<proteinExistence type="inferred from homology"/>
<feature type="active site" description="Charge relay system" evidence="7">
    <location>
        <position position="155"/>
    </location>
</feature>
<evidence type="ECO:0000256" key="3">
    <source>
        <dbReference type="ARBA" id="ARBA00022729"/>
    </source>
</evidence>
<evidence type="ECO:0000256" key="4">
    <source>
        <dbReference type="ARBA" id="ARBA00022737"/>
    </source>
</evidence>
<feature type="binding site" evidence="8">
    <location>
        <position position="65"/>
    </location>
    <ligand>
        <name>substrate</name>
    </ligand>
</feature>
<evidence type="ECO:0000256" key="6">
    <source>
        <dbReference type="ARBA" id="ARBA00022825"/>
    </source>
</evidence>
<dbReference type="PATRIC" id="fig|1703771.3.peg.258"/>
<reference evidence="10 11" key="1">
    <citation type="journal article" date="2015" name="Microbiome">
        <title>Genomic resolution of linkages in carbon, nitrogen, and sulfur cycling among widespread estuary sediment bacteria.</title>
        <authorList>
            <person name="Baker B.J."/>
            <person name="Lazar C.S."/>
            <person name="Teske A.P."/>
            <person name="Dick G.J."/>
        </authorList>
    </citation>
    <scope>NUCLEOTIDE SEQUENCE [LARGE SCALE GENOMIC DNA]</scope>
    <source>
        <strain evidence="10">DG_26</strain>
    </source>
</reference>
<evidence type="ECO:0000256" key="1">
    <source>
        <dbReference type="ARBA" id="ARBA00010541"/>
    </source>
</evidence>
<dbReference type="NCBIfam" id="TIGR02037">
    <property type="entry name" value="degP_htrA_DO"/>
    <property type="match status" value="1"/>
</dbReference>
<feature type="active site" description="Charge relay system" evidence="7">
    <location>
        <position position="122"/>
    </location>
</feature>
<evidence type="ECO:0000259" key="9">
    <source>
        <dbReference type="PROSITE" id="PS50106"/>
    </source>
</evidence>
<organism evidence="10 11">
    <name type="scientific">candidate division TA06 bacterium DG_26</name>
    <dbReference type="NCBI Taxonomy" id="1703771"/>
    <lineage>
        <taxon>Bacteria</taxon>
        <taxon>Bacteria division TA06</taxon>
    </lineage>
</organism>
<keyword evidence="6" id="KW-0720">Serine protease</keyword>
<dbReference type="Gene3D" id="2.40.10.120">
    <property type="match status" value="1"/>
</dbReference>
<evidence type="ECO:0000256" key="2">
    <source>
        <dbReference type="ARBA" id="ARBA00022670"/>
    </source>
</evidence>
<dbReference type="SUPFAM" id="SSF50494">
    <property type="entry name" value="Trypsin-like serine proteases"/>
    <property type="match status" value="1"/>
</dbReference>
<sequence length="488" mass="53633">MTYRRIILSAVYLGSALFLLTCDWNVPQGSKAQPAQKSEIFAGEQSPFVNIAEQVLPSVVNISAEKVVEERRRFEFEYPFRDLFKDFEKFFKELPPSFRGKETNLGSGFVMSEDGYIVTNNHVISGAEKIVVTMYDKTVYRGDDVEIVGWDTRTDLAVLRVHSEKKLQPVKLGDSDEIRIGDWAIAIGNPLGFRGSVTVGVISAKGRSGLSLPEGPTQQDFLQTDAAIHPGNSGGPLLNIKGEVIGINTAIATRTGYWQGIGFAIPVSIAKNVYQQLIEKGKVVRGWLGVYIQELTGDLIEALQVKEGVLVTEVMTESPAEKGKMEAGDVIVEFNGKKIESIPQLQGAVSETSPGEVADVVVIRDGKEKKLRVEVGEMPDEVAFEDIEEEGKERGWLGLIVAALDSEKARDFDVEVEEGVLVVEVELASPADEAGIMSGDVILEIEKRKVKDLNAYEKISSDLENEEGPFLLLIQRGSRKRFVAVTPE</sequence>
<dbReference type="PANTHER" id="PTHR22939:SF129">
    <property type="entry name" value="SERINE PROTEASE HTRA2, MITOCHONDRIAL"/>
    <property type="match status" value="1"/>
</dbReference>
<comment type="caution">
    <text evidence="10">The sequence shown here is derived from an EMBL/GenBank/DDBJ whole genome shotgun (WGS) entry which is preliminary data.</text>
</comment>
<evidence type="ECO:0000256" key="8">
    <source>
        <dbReference type="PIRSR" id="PIRSR611782-2"/>
    </source>
</evidence>
<dbReference type="Pfam" id="PF13180">
    <property type="entry name" value="PDZ_2"/>
    <property type="match status" value="2"/>
</dbReference>
<gene>
    <name evidence="10" type="ORF">AMJ40_02075</name>
</gene>
<feature type="binding site" evidence="8">
    <location>
        <position position="122"/>
    </location>
    <ligand>
        <name>substrate</name>
    </ligand>
</feature>
<dbReference type="GO" id="GO:0006508">
    <property type="term" value="P:proteolysis"/>
    <property type="evidence" value="ECO:0007669"/>
    <property type="project" value="UniProtKB-KW"/>
</dbReference>
<keyword evidence="4" id="KW-0677">Repeat</keyword>
<dbReference type="Gene3D" id="2.30.42.10">
    <property type="match status" value="2"/>
</dbReference>
<dbReference type="FunFam" id="2.40.10.10:FF:000001">
    <property type="entry name" value="Periplasmic serine protease DegS"/>
    <property type="match status" value="1"/>
</dbReference>
<dbReference type="InterPro" id="IPR009003">
    <property type="entry name" value="Peptidase_S1_PA"/>
</dbReference>
<dbReference type="PANTHER" id="PTHR22939">
    <property type="entry name" value="SERINE PROTEASE FAMILY S1C HTRA-RELATED"/>
    <property type="match status" value="1"/>
</dbReference>
<evidence type="ECO:0000256" key="7">
    <source>
        <dbReference type="PIRSR" id="PIRSR611782-1"/>
    </source>
</evidence>
<evidence type="ECO:0000256" key="5">
    <source>
        <dbReference type="ARBA" id="ARBA00022801"/>
    </source>
</evidence>
<feature type="domain" description="PDZ" evidence="9">
    <location>
        <begin position="386"/>
        <end position="478"/>
    </location>
</feature>
<dbReference type="InterPro" id="IPR001940">
    <property type="entry name" value="Peptidase_S1C"/>
</dbReference>
<evidence type="ECO:0000313" key="10">
    <source>
        <dbReference type="EMBL" id="KPJ50694.1"/>
    </source>
</evidence>
<dbReference type="GO" id="GO:0004252">
    <property type="term" value="F:serine-type endopeptidase activity"/>
    <property type="evidence" value="ECO:0007669"/>
    <property type="project" value="InterPro"/>
</dbReference>
<dbReference type="PRINTS" id="PR00834">
    <property type="entry name" value="PROTEASES2C"/>
</dbReference>
<dbReference type="CDD" id="cd10839">
    <property type="entry name" value="cpPDZ1_DegP-like"/>
    <property type="match status" value="1"/>
</dbReference>
<dbReference type="Proteomes" id="UP000051124">
    <property type="component" value="Unassembled WGS sequence"/>
</dbReference>
<dbReference type="InterPro" id="IPR036034">
    <property type="entry name" value="PDZ_sf"/>
</dbReference>
<keyword evidence="5" id="KW-0378">Hydrolase</keyword>
<dbReference type="PROSITE" id="PS50106">
    <property type="entry name" value="PDZ"/>
    <property type="match status" value="2"/>
</dbReference>
<name>A0A0S7WKP5_UNCT6</name>
<accession>A0A0S7WKP5</accession>
<feature type="binding site" evidence="8">
    <location>
        <begin position="231"/>
        <end position="233"/>
    </location>
    <ligand>
        <name>substrate</name>
    </ligand>
</feature>
<feature type="binding site" evidence="8">
    <location>
        <position position="155"/>
    </location>
    <ligand>
        <name>substrate</name>
    </ligand>
</feature>
<evidence type="ECO:0000313" key="11">
    <source>
        <dbReference type="Proteomes" id="UP000051124"/>
    </source>
</evidence>
<feature type="domain" description="PDZ" evidence="9">
    <location>
        <begin position="277"/>
        <end position="366"/>
    </location>
</feature>